<comment type="similarity">
    <text evidence="2">Belongs to the PIAS family.</text>
</comment>
<evidence type="ECO:0000259" key="11">
    <source>
        <dbReference type="PROSITE" id="PS51466"/>
    </source>
</evidence>
<evidence type="ECO:0000256" key="5">
    <source>
        <dbReference type="ARBA" id="ARBA00022771"/>
    </source>
</evidence>
<dbReference type="PANTHER" id="PTHR10782">
    <property type="entry name" value="ZINC FINGER MIZ DOMAIN-CONTAINING PROTEIN"/>
    <property type="match status" value="1"/>
</dbReference>
<dbReference type="InterPro" id="IPR013083">
    <property type="entry name" value="Znf_RING/FYVE/PHD"/>
</dbReference>
<reference evidence="12 13" key="1">
    <citation type="submission" date="2016-07" db="EMBL/GenBank/DDBJ databases">
        <title>Pervasive Adenine N6-methylation of Active Genes in Fungi.</title>
        <authorList>
            <consortium name="DOE Joint Genome Institute"/>
            <person name="Mondo S.J."/>
            <person name="Dannebaum R.O."/>
            <person name="Kuo R.C."/>
            <person name="Labutti K."/>
            <person name="Haridas S."/>
            <person name="Kuo A."/>
            <person name="Salamov A."/>
            <person name="Ahrendt S.R."/>
            <person name="Lipzen A."/>
            <person name="Sullivan W."/>
            <person name="Andreopoulos W.B."/>
            <person name="Clum A."/>
            <person name="Lindquist E."/>
            <person name="Daum C."/>
            <person name="Ramamoorthy G.K."/>
            <person name="Gryganskyi A."/>
            <person name="Culley D."/>
            <person name="Magnuson J.K."/>
            <person name="James T.Y."/>
            <person name="O'Malley M.A."/>
            <person name="Stajich J.E."/>
            <person name="Spatafora J.W."/>
            <person name="Visel A."/>
            <person name="Grigoriev I.V."/>
        </authorList>
    </citation>
    <scope>NUCLEOTIDE SEQUENCE [LARGE SCALE GENOMIC DNA]</scope>
    <source>
        <strain evidence="12 13">NRRL 1336</strain>
    </source>
</reference>
<evidence type="ECO:0000256" key="9">
    <source>
        <dbReference type="SAM" id="MobiDB-lite"/>
    </source>
</evidence>
<name>A0A1X2IPB3_9FUNG</name>
<dbReference type="UniPathway" id="UPA00886"/>
<feature type="region of interest" description="Disordered" evidence="9">
    <location>
        <begin position="484"/>
        <end position="519"/>
    </location>
</feature>
<dbReference type="InterPro" id="IPR038654">
    <property type="entry name" value="PINIT_sf"/>
</dbReference>
<dbReference type="PROSITE" id="PS51044">
    <property type="entry name" value="ZF_SP_RING"/>
    <property type="match status" value="1"/>
</dbReference>
<dbReference type="InterPro" id="IPR023321">
    <property type="entry name" value="PINIT"/>
</dbReference>
<feature type="region of interest" description="Disordered" evidence="9">
    <location>
        <begin position="395"/>
        <end position="454"/>
    </location>
</feature>
<evidence type="ECO:0000256" key="4">
    <source>
        <dbReference type="ARBA" id="ARBA00022723"/>
    </source>
</evidence>
<feature type="compositionally biased region" description="Low complexity" evidence="9">
    <location>
        <begin position="548"/>
        <end position="557"/>
    </location>
</feature>
<dbReference type="PANTHER" id="PTHR10782:SF4">
    <property type="entry name" value="TONALLI, ISOFORM E"/>
    <property type="match status" value="1"/>
</dbReference>
<feature type="compositionally biased region" description="Low complexity" evidence="9">
    <location>
        <begin position="500"/>
        <end position="512"/>
    </location>
</feature>
<dbReference type="STRING" id="90262.A0A1X2IPB3"/>
<evidence type="ECO:0000256" key="6">
    <source>
        <dbReference type="ARBA" id="ARBA00022786"/>
    </source>
</evidence>
<evidence type="ECO:0000256" key="7">
    <source>
        <dbReference type="ARBA" id="ARBA00022833"/>
    </source>
</evidence>
<keyword evidence="5 8" id="KW-0863">Zinc-finger</keyword>
<comment type="pathway">
    <text evidence="1">Protein modification; protein sumoylation.</text>
</comment>
<protein>
    <submittedName>
        <fullName evidence="12">PINIT domain-domain-containing protein</fullName>
    </submittedName>
</protein>
<feature type="compositionally biased region" description="Polar residues" evidence="9">
    <location>
        <begin position="532"/>
        <end position="547"/>
    </location>
</feature>
<evidence type="ECO:0000313" key="12">
    <source>
        <dbReference type="EMBL" id="ORZ19869.1"/>
    </source>
</evidence>
<dbReference type="Pfam" id="PF14324">
    <property type="entry name" value="PINIT"/>
    <property type="match status" value="1"/>
</dbReference>
<feature type="domain" description="SP-RING-type" evidence="10">
    <location>
        <begin position="297"/>
        <end position="379"/>
    </location>
</feature>
<keyword evidence="7" id="KW-0862">Zinc</keyword>
<dbReference type="InterPro" id="IPR004181">
    <property type="entry name" value="Znf_MIZ"/>
</dbReference>
<dbReference type="EMBL" id="MCGE01000007">
    <property type="protein sequence ID" value="ORZ19869.1"/>
    <property type="molecule type" value="Genomic_DNA"/>
</dbReference>
<dbReference type="Proteomes" id="UP000193560">
    <property type="component" value="Unassembled WGS sequence"/>
</dbReference>
<organism evidence="12 13">
    <name type="scientific">Absidia repens</name>
    <dbReference type="NCBI Taxonomy" id="90262"/>
    <lineage>
        <taxon>Eukaryota</taxon>
        <taxon>Fungi</taxon>
        <taxon>Fungi incertae sedis</taxon>
        <taxon>Mucoromycota</taxon>
        <taxon>Mucoromycotina</taxon>
        <taxon>Mucoromycetes</taxon>
        <taxon>Mucorales</taxon>
        <taxon>Cunninghamellaceae</taxon>
        <taxon>Absidia</taxon>
    </lineage>
</organism>
<keyword evidence="13" id="KW-1185">Reference proteome</keyword>
<keyword evidence="4" id="KW-0479">Metal-binding</keyword>
<gene>
    <name evidence="12" type="ORF">BCR42DRAFT_410690</name>
</gene>
<evidence type="ECO:0000256" key="1">
    <source>
        <dbReference type="ARBA" id="ARBA00004718"/>
    </source>
</evidence>
<dbReference type="Pfam" id="PF02891">
    <property type="entry name" value="zf-MIZ"/>
    <property type="match status" value="1"/>
</dbReference>
<sequence>MDESKKLALDSYLNGFLLSDIKKIIGYLNDRMSIRISRGQRKGVLISLIVTEVVQSIANNNRRILDVLVEIMNELKMSQAFQRIDDHIEMVGAGVNTRSSLNSSIYSNTPRISAPTSSQYNIDYKTSPFYTIESRLAPPKICTSSMNTRASRFFSFEMTPEQQRFFEDRYPDDGRPLYEIRFFCTGYDTQVASRPKDIEFPAICEIKVNTNHTINGSAVRGMKNKPGTANPADLTHCCHLSSRRNAVEFVYAHTVKPYIGTIELVKRFPVPEIVKKLKATSIISKQETLQRLQQREADSDIVLESETISTKCPLGFTRIKTPSRSRNCQHLQCFDATTFLLMNQQTPTWSCPICNRKMESWEEVGVDEYFQDILAQVADSVDSIRIEGGGRFNVLDSDDADCDSDGDGEHTKRNRSRDASTSDDNNDNENTIDSVTILDDDHELDDLQDPDDIPLAKRYKTTTASPRPSEQPANTVNNQVIDLTLDSDDDDDDHVDEAANDNNNDNSNDSNNGTIVSGRSDIGQIINDNETETSNVHSASPHPNATMLSSSSVSLSPSTATDVFIPVRQPTTTNQTAPNSAASPITTVTTNSTLSPTTPPRNLIRLPWPPSPRQHPSIPTSSSNITNNQGPTINFAQEVQPNQPTNVYFMAPDTASSYPKY</sequence>
<evidence type="ECO:0000256" key="2">
    <source>
        <dbReference type="ARBA" id="ARBA00005383"/>
    </source>
</evidence>
<comment type="caution">
    <text evidence="12">The sequence shown here is derived from an EMBL/GenBank/DDBJ whole genome shotgun (WGS) entry which is preliminary data.</text>
</comment>
<feature type="compositionally biased region" description="Acidic residues" evidence="9">
    <location>
        <begin position="396"/>
        <end position="406"/>
    </location>
</feature>
<dbReference type="Gene3D" id="2.60.120.780">
    <property type="entry name" value="PINIT domain"/>
    <property type="match status" value="1"/>
</dbReference>
<feature type="compositionally biased region" description="Polar residues" evidence="9">
    <location>
        <begin position="570"/>
        <end position="582"/>
    </location>
</feature>
<dbReference type="Gene3D" id="3.30.40.10">
    <property type="entry name" value="Zinc/RING finger domain, C3HC4 (zinc finger)"/>
    <property type="match status" value="1"/>
</dbReference>
<dbReference type="PROSITE" id="PS51466">
    <property type="entry name" value="PINIT"/>
    <property type="match status" value="1"/>
</dbReference>
<evidence type="ECO:0000259" key="10">
    <source>
        <dbReference type="PROSITE" id="PS51044"/>
    </source>
</evidence>
<evidence type="ECO:0000256" key="3">
    <source>
        <dbReference type="ARBA" id="ARBA00022679"/>
    </source>
</evidence>
<proteinExistence type="inferred from homology"/>
<dbReference type="OrthoDB" id="28127at2759"/>
<dbReference type="GO" id="GO:0000785">
    <property type="term" value="C:chromatin"/>
    <property type="evidence" value="ECO:0007669"/>
    <property type="project" value="TreeGrafter"/>
</dbReference>
<evidence type="ECO:0000256" key="8">
    <source>
        <dbReference type="PROSITE-ProRule" id="PRU00452"/>
    </source>
</evidence>
<feature type="compositionally biased region" description="Acidic residues" evidence="9">
    <location>
        <begin position="485"/>
        <end position="499"/>
    </location>
</feature>
<feature type="region of interest" description="Disordered" evidence="9">
    <location>
        <begin position="570"/>
        <end position="604"/>
    </location>
</feature>
<dbReference type="GO" id="GO:0008270">
    <property type="term" value="F:zinc ion binding"/>
    <property type="evidence" value="ECO:0007669"/>
    <property type="project" value="UniProtKB-KW"/>
</dbReference>
<dbReference type="GO" id="GO:0016925">
    <property type="term" value="P:protein sumoylation"/>
    <property type="evidence" value="ECO:0007669"/>
    <property type="project" value="UniProtKB-UniPathway"/>
</dbReference>
<accession>A0A1X2IPB3</accession>
<evidence type="ECO:0000313" key="13">
    <source>
        <dbReference type="Proteomes" id="UP000193560"/>
    </source>
</evidence>
<dbReference type="CDD" id="cd16650">
    <property type="entry name" value="SP-RING_PIAS-like"/>
    <property type="match status" value="1"/>
</dbReference>
<feature type="region of interest" description="Disordered" evidence="9">
    <location>
        <begin position="532"/>
        <end position="557"/>
    </location>
</feature>
<feature type="compositionally biased region" description="Low complexity" evidence="9">
    <location>
        <begin position="583"/>
        <end position="596"/>
    </location>
</feature>
<feature type="compositionally biased region" description="Acidic residues" evidence="9">
    <location>
        <begin position="438"/>
        <end position="452"/>
    </location>
</feature>
<feature type="compositionally biased region" description="Basic and acidic residues" evidence="9">
    <location>
        <begin position="407"/>
        <end position="420"/>
    </location>
</feature>
<keyword evidence="6" id="KW-0833">Ubl conjugation pathway</keyword>
<dbReference type="GO" id="GO:0061665">
    <property type="term" value="F:SUMO ligase activity"/>
    <property type="evidence" value="ECO:0007669"/>
    <property type="project" value="TreeGrafter"/>
</dbReference>
<dbReference type="AlphaFoldDB" id="A0A1X2IPB3"/>
<keyword evidence="3" id="KW-0808">Transferase</keyword>
<feature type="domain" description="PINIT" evidence="11">
    <location>
        <begin position="112"/>
        <end position="268"/>
    </location>
</feature>